<accession>A0A6S6TV92</accession>
<sequence length="57" mass="6547">MSMRFTIVSLNGAIRESRFVMEKANMRVMKTVTGFVLHNIRQRGKAALPELLELLLK</sequence>
<protein>
    <submittedName>
        <fullName evidence="1">Uncharacterized protein</fullName>
    </submittedName>
</protein>
<evidence type="ECO:0000313" key="1">
    <source>
        <dbReference type="EMBL" id="CAA6820143.1"/>
    </source>
</evidence>
<dbReference type="EMBL" id="CACVAY010000097">
    <property type="protein sequence ID" value="CAA6820143.1"/>
    <property type="molecule type" value="Genomic_DNA"/>
</dbReference>
<dbReference type="AlphaFoldDB" id="A0A6S6TV92"/>
<reference evidence="1" key="1">
    <citation type="submission" date="2020-01" db="EMBL/GenBank/DDBJ databases">
        <authorList>
            <person name="Meier V. D."/>
            <person name="Meier V D."/>
        </authorList>
    </citation>
    <scope>NUCLEOTIDE SEQUENCE</scope>
    <source>
        <strain evidence="1">HLG_WM_MAG_07</strain>
    </source>
</reference>
<gene>
    <name evidence="1" type="ORF">HELGO_WM19032</name>
</gene>
<name>A0A6S6TV92_9GAMM</name>
<organism evidence="1">
    <name type="scientific">uncultured Thiotrichaceae bacterium</name>
    <dbReference type="NCBI Taxonomy" id="298394"/>
    <lineage>
        <taxon>Bacteria</taxon>
        <taxon>Pseudomonadati</taxon>
        <taxon>Pseudomonadota</taxon>
        <taxon>Gammaproteobacteria</taxon>
        <taxon>Thiotrichales</taxon>
        <taxon>Thiotrichaceae</taxon>
        <taxon>environmental samples</taxon>
    </lineage>
</organism>
<proteinExistence type="predicted"/>